<dbReference type="PANTHER" id="PTHR36206:SF4">
    <property type="entry name" value="HYPOTHETICAL CONSERVED PROTEIN (EUROFUNG)-RELATED"/>
    <property type="match status" value="1"/>
</dbReference>
<keyword evidence="2" id="KW-0862">Zinc</keyword>
<keyword evidence="9" id="KW-1185">Reference proteome</keyword>
<gene>
    <name evidence="8" type="ORF">BO83DRAFT_408907</name>
</gene>
<dbReference type="GeneID" id="37056052"/>
<dbReference type="InterPro" id="IPR052360">
    <property type="entry name" value="Transcr_Regulatory_Proteins"/>
</dbReference>
<keyword evidence="3" id="KW-0805">Transcription regulation</keyword>
<dbReference type="Pfam" id="PF11951">
    <property type="entry name" value="Fungal_trans_2"/>
    <property type="match status" value="1"/>
</dbReference>
<feature type="domain" description="Zn(2)-C6 fungal-type" evidence="7">
    <location>
        <begin position="16"/>
        <end position="44"/>
    </location>
</feature>
<dbReference type="PANTHER" id="PTHR36206">
    <property type="entry name" value="ASPERCRYPTIN BIOSYNTHESIS CLUSTER-SPECIFIC TRANSCRIPTION REGULATOR ATNN-RELATED"/>
    <property type="match status" value="1"/>
</dbReference>
<dbReference type="GO" id="GO:0000981">
    <property type="term" value="F:DNA-binding transcription factor activity, RNA polymerase II-specific"/>
    <property type="evidence" value="ECO:0007669"/>
    <property type="project" value="InterPro"/>
</dbReference>
<evidence type="ECO:0000256" key="5">
    <source>
        <dbReference type="ARBA" id="ARBA00023163"/>
    </source>
</evidence>
<evidence type="ECO:0000259" key="7">
    <source>
        <dbReference type="PROSITE" id="PS50048"/>
    </source>
</evidence>
<dbReference type="AlphaFoldDB" id="A0A317VAV9"/>
<dbReference type="InterPro" id="IPR021858">
    <property type="entry name" value="Fun_TF"/>
</dbReference>
<evidence type="ECO:0000256" key="3">
    <source>
        <dbReference type="ARBA" id="ARBA00023015"/>
    </source>
</evidence>
<dbReference type="CDD" id="cd00067">
    <property type="entry name" value="GAL4"/>
    <property type="match status" value="1"/>
</dbReference>
<dbReference type="Pfam" id="PF00172">
    <property type="entry name" value="Zn_clus"/>
    <property type="match status" value="1"/>
</dbReference>
<dbReference type="SMART" id="SM00066">
    <property type="entry name" value="GAL4"/>
    <property type="match status" value="1"/>
</dbReference>
<dbReference type="Proteomes" id="UP000246171">
    <property type="component" value="Unassembled WGS sequence"/>
</dbReference>
<dbReference type="EMBL" id="MSFU01000015">
    <property type="protein sequence ID" value="PWY71346.1"/>
    <property type="molecule type" value="Genomic_DNA"/>
</dbReference>
<dbReference type="GO" id="GO:0008270">
    <property type="term" value="F:zinc ion binding"/>
    <property type="evidence" value="ECO:0007669"/>
    <property type="project" value="InterPro"/>
</dbReference>
<keyword evidence="4" id="KW-0238">DNA-binding</keyword>
<accession>A0A317VAV9</accession>
<keyword evidence="5" id="KW-0804">Transcription</keyword>
<evidence type="ECO:0000313" key="8">
    <source>
        <dbReference type="EMBL" id="PWY71346.1"/>
    </source>
</evidence>
<dbReference type="SUPFAM" id="SSF57701">
    <property type="entry name" value="Zn2/Cys6 DNA-binding domain"/>
    <property type="match status" value="1"/>
</dbReference>
<dbReference type="PROSITE" id="PS50048">
    <property type="entry name" value="ZN2_CY6_FUNGAL_2"/>
    <property type="match status" value="1"/>
</dbReference>
<dbReference type="VEuPathDB" id="FungiDB:BO83DRAFT_408907"/>
<reference evidence="8" key="1">
    <citation type="submission" date="2016-12" db="EMBL/GenBank/DDBJ databases">
        <title>The genomes of Aspergillus section Nigri reveals drivers in fungal speciation.</title>
        <authorList>
            <consortium name="DOE Joint Genome Institute"/>
            <person name="Vesth T.C."/>
            <person name="Nybo J."/>
            <person name="Theobald S."/>
            <person name="Brandl J."/>
            <person name="Frisvad J.C."/>
            <person name="Nielsen K.F."/>
            <person name="Lyhne E.K."/>
            <person name="Kogle M.E."/>
            <person name="Kuo A."/>
            <person name="Riley R."/>
            <person name="Clum A."/>
            <person name="Nolan M."/>
            <person name="Lipzen A."/>
            <person name="Salamov A."/>
            <person name="Henrissat B."/>
            <person name="Wiebenga A."/>
            <person name="De vries R.P."/>
            <person name="Grigoriev I.V."/>
            <person name="Mortensen U.H."/>
            <person name="Andersen M.R."/>
            <person name="Baker S.E."/>
        </authorList>
    </citation>
    <scope>NUCLEOTIDE SEQUENCE</scope>
    <source>
        <strain evidence="8">CBS 122712</strain>
    </source>
</reference>
<evidence type="ECO:0000256" key="6">
    <source>
        <dbReference type="ARBA" id="ARBA00023242"/>
    </source>
</evidence>
<dbReference type="InterPro" id="IPR036864">
    <property type="entry name" value="Zn2-C6_fun-type_DNA-bd_sf"/>
</dbReference>
<evidence type="ECO:0000256" key="4">
    <source>
        <dbReference type="ARBA" id="ARBA00023125"/>
    </source>
</evidence>
<name>A0A317VAV9_ASPEC</name>
<comment type="caution">
    <text evidence="8">The sequence shown here is derived from an EMBL/GenBank/DDBJ whole genome shotgun (WGS) entry which is preliminary data.</text>
</comment>
<dbReference type="PROSITE" id="PS00463">
    <property type="entry name" value="ZN2_CY6_FUNGAL_1"/>
    <property type="match status" value="1"/>
</dbReference>
<keyword evidence="1" id="KW-0479">Metal-binding</keyword>
<dbReference type="GO" id="GO:0009893">
    <property type="term" value="P:positive regulation of metabolic process"/>
    <property type="evidence" value="ECO:0007669"/>
    <property type="project" value="UniProtKB-ARBA"/>
</dbReference>
<evidence type="ECO:0000256" key="2">
    <source>
        <dbReference type="ARBA" id="ARBA00022833"/>
    </source>
</evidence>
<proteinExistence type="predicted"/>
<dbReference type="OrthoDB" id="2593732at2759"/>
<organism evidence="8 9">
    <name type="scientific">Aspergillus eucalypticola (strain CBS 122712 / IBT 29274)</name>
    <dbReference type="NCBI Taxonomy" id="1448314"/>
    <lineage>
        <taxon>Eukaryota</taxon>
        <taxon>Fungi</taxon>
        <taxon>Dikarya</taxon>
        <taxon>Ascomycota</taxon>
        <taxon>Pezizomycotina</taxon>
        <taxon>Eurotiomycetes</taxon>
        <taxon>Eurotiomycetidae</taxon>
        <taxon>Eurotiales</taxon>
        <taxon>Aspergillaceae</taxon>
        <taxon>Aspergillus</taxon>
        <taxon>Aspergillus subgen. Circumdati</taxon>
    </lineage>
</organism>
<sequence>MMAKRRRASGPRSRTGCLTCRIRHVKCDEQKPECYQCKRTGRKCDGYSESRPGNKHQPVVSSKPMMTVDHRMVLRPGTQKERHYLYFFCSQTARALSGVFESDLWMLHLPQLSECEPVVRHATAAVSAAHERALVLQRNPSSTPEHRAANDRFIILHYNEAIRHLRTYLVSQNPRIDLLVITCFLFVCLEMLNGNHKQALDHLEAGLKIVQSVIGKLQPLGSKVGATYLELWNLSLRLNIQLAMNGRPMVALDIKPTYPQVKCSDGRPVWSDTYWAQHALYKLMNRTLMFVRSAGYERTDRTHLKPQQEELRKDYRTWESAFKSYAKDAENSRKVNRRELLLLRTLYLVSWIWTETCLARQETIFDNYNSAFAELVHCAGQLIDIDDVTERKSTKCGPDIFTFEIRIVTGLYYTAIRCRDPIIRREAIRQMSRCTKQEGLWDQRIIVKIAQLVIDLEEANLSSLDVQERIPEDRDRIYETVPSCSHPEDLRSTRQVVLLSKPNGPDGAWLTRVRFVEWS</sequence>
<dbReference type="GO" id="GO:0003677">
    <property type="term" value="F:DNA binding"/>
    <property type="evidence" value="ECO:0007669"/>
    <property type="project" value="UniProtKB-KW"/>
</dbReference>
<evidence type="ECO:0000256" key="1">
    <source>
        <dbReference type="ARBA" id="ARBA00022723"/>
    </source>
</evidence>
<keyword evidence="6" id="KW-0539">Nucleus</keyword>
<dbReference type="RefSeq" id="XP_025387337.1">
    <property type="nucleotide sequence ID" value="XM_025534090.1"/>
</dbReference>
<dbReference type="Gene3D" id="4.10.240.10">
    <property type="entry name" value="Zn(2)-C6 fungal-type DNA-binding domain"/>
    <property type="match status" value="1"/>
</dbReference>
<evidence type="ECO:0000313" key="9">
    <source>
        <dbReference type="Proteomes" id="UP000246171"/>
    </source>
</evidence>
<protein>
    <recommendedName>
        <fullName evidence="7">Zn(2)-C6 fungal-type domain-containing protein</fullName>
    </recommendedName>
</protein>
<dbReference type="InterPro" id="IPR001138">
    <property type="entry name" value="Zn2Cys6_DnaBD"/>
</dbReference>